<sequence length="435" mass="46779">MAPVTITIATLVLAFAYLVGPPAYRSLTVLGYWRQPVNTPVAAEDFIVIDDTVHCEDLHYHAPSNTLFTACEDHLDTRFAWFPPLGLFDDPAIVQKNRGSLHTIDPKTFKSTRLAFAGFDSPFVTHGIDVIADPGRPEGEAVYIFAVNHLPNPDYPGNGAVPAARSRVELFHHVVGSAVARHVRSIDHPLIRTPNDIAAVSPTELYVTNDHYYRGGALRQLEDVVAAARWTDVVHVRIEDSAAASPSGGLDVSVALAHVHNANGISRGRTADEIIVSSCASGVLNVCRRQLSGPAALDIVHRSVKADFVIDNPNYFADPYASEAGGDFSGYVLPGVSRGIDLGHTHKDPLATDSIMVALARPRPGTGNGWDTAAVNTTGGWETRVLFEDDGHRIRSVSATVLLAIDPRKEGGSRKAWAVVTGFLSKNAVAVKIDL</sequence>
<dbReference type="Gene3D" id="2.120.10.30">
    <property type="entry name" value="TolB, C-terminal domain"/>
    <property type="match status" value="1"/>
</dbReference>
<dbReference type="EMBL" id="CAWUHB010000012">
    <property type="protein sequence ID" value="CAK7216688.1"/>
    <property type="molecule type" value="Genomic_DNA"/>
</dbReference>
<dbReference type="InterPro" id="IPR011042">
    <property type="entry name" value="6-blade_b-propeller_TolB-like"/>
</dbReference>
<evidence type="ECO:0000313" key="5">
    <source>
        <dbReference type="EMBL" id="CAK7216688.1"/>
    </source>
</evidence>
<dbReference type="InterPro" id="IPR051288">
    <property type="entry name" value="Serum_paraoxonase/arylesterase"/>
</dbReference>
<evidence type="ECO:0000256" key="2">
    <source>
        <dbReference type="ARBA" id="ARBA00022801"/>
    </source>
</evidence>
<dbReference type="PANTHER" id="PTHR11799:SF12">
    <property type="entry name" value="PARAOXONASE-RELATED"/>
    <property type="match status" value="1"/>
</dbReference>
<proteinExistence type="inferred from homology"/>
<dbReference type="Proteomes" id="UP001642405">
    <property type="component" value="Unassembled WGS sequence"/>
</dbReference>
<evidence type="ECO:0000256" key="1">
    <source>
        <dbReference type="ARBA" id="ARBA00008595"/>
    </source>
</evidence>
<gene>
    <name evidence="5" type="ORF">SCUCBS95973_002891</name>
</gene>
<dbReference type="InterPro" id="IPR002640">
    <property type="entry name" value="Arylesterase"/>
</dbReference>
<evidence type="ECO:0008006" key="7">
    <source>
        <dbReference type="Google" id="ProtNLM"/>
    </source>
</evidence>
<comment type="similarity">
    <text evidence="1">Belongs to the paraoxonase family.</text>
</comment>
<keyword evidence="4" id="KW-0325">Glycoprotein</keyword>
<dbReference type="PANTHER" id="PTHR11799">
    <property type="entry name" value="PARAOXONASE"/>
    <property type="match status" value="1"/>
</dbReference>
<protein>
    <recommendedName>
        <fullName evidence="7">Serum paraoxonase/arylesterase family protein</fullName>
    </recommendedName>
</protein>
<accession>A0ABP0BAS3</accession>
<keyword evidence="3" id="KW-1015">Disulfide bond</keyword>
<name>A0ABP0BAS3_9PEZI</name>
<keyword evidence="6" id="KW-1185">Reference proteome</keyword>
<reference evidence="5 6" key="1">
    <citation type="submission" date="2024-01" db="EMBL/GenBank/DDBJ databases">
        <authorList>
            <person name="Allen C."/>
            <person name="Tagirdzhanova G."/>
        </authorList>
    </citation>
    <scope>NUCLEOTIDE SEQUENCE [LARGE SCALE GENOMIC DNA]</scope>
</reference>
<evidence type="ECO:0000313" key="6">
    <source>
        <dbReference type="Proteomes" id="UP001642405"/>
    </source>
</evidence>
<evidence type="ECO:0000256" key="4">
    <source>
        <dbReference type="ARBA" id="ARBA00023180"/>
    </source>
</evidence>
<dbReference type="Pfam" id="PF01731">
    <property type="entry name" value="Arylesterase"/>
    <property type="match status" value="1"/>
</dbReference>
<evidence type="ECO:0000256" key="3">
    <source>
        <dbReference type="ARBA" id="ARBA00023157"/>
    </source>
</evidence>
<keyword evidence="2" id="KW-0378">Hydrolase</keyword>
<organism evidence="5 6">
    <name type="scientific">Sporothrix curviconia</name>
    <dbReference type="NCBI Taxonomy" id="1260050"/>
    <lineage>
        <taxon>Eukaryota</taxon>
        <taxon>Fungi</taxon>
        <taxon>Dikarya</taxon>
        <taxon>Ascomycota</taxon>
        <taxon>Pezizomycotina</taxon>
        <taxon>Sordariomycetes</taxon>
        <taxon>Sordariomycetidae</taxon>
        <taxon>Ophiostomatales</taxon>
        <taxon>Ophiostomataceae</taxon>
        <taxon>Sporothrix</taxon>
    </lineage>
</organism>
<comment type="caution">
    <text evidence="5">The sequence shown here is derived from an EMBL/GenBank/DDBJ whole genome shotgun (WGS) entry which is preliminary data.</text>
</comment>